<dbReference type="PANTHER" id="PTHR21106:SF2">
    <property type="entry name" value="NADH DEHYDROGENASE [UBIQUINONE] 1 BETA SUBCOMPLEX SUBUNIT 6"/>
    <property type="match status" value="1"/>
</dbReference>
<dbReference type="GO" id="GO:0005739">
    <property type="term" value="C:mitochondrion"/>
    <property type="evidence" value="ECO:0007669"/>
    <property type="project" value="GOC"/>
</dbReference>
<keyword evidence="1" id="KW-0472">Membrane</keyword>
<name>A0A6V7GVG9_9HYME</name>
<comment type="caution">
    <text evidence="2">The sequence shown here is derived from an EMBL/GenBank/DDBJ whole genome shotgun (WGS) entry which is preliminary data.</text>
</comment>
<evidence type="ECO:0000313" key="3">
    <source>
        <dbReference type="Proteomes" id="UP000752696"/>
    </source>
</evidence>
<evidence type="ECO:0000256" key="1">
    <source>
        <dbReference type="SAM" id="Phobius"/>
    </source>
</evidence>
<sequence length="160" mass="18546">MASSHSGGVKPMNIGWRVVNERERLIGMLDEERAWRAKYLKSQQLSPDEPLMSKEYYKQYYNPFRRFYRIPLNAVERLLTPVMGVQGALVIRICTAKCLMGICAIYAGWYYYKYNTATWMRQSAWRKIPTRSAKIPGTEGYKGLEKPPPFGTFGFENSPI</sequence>
<dbReference type="GO" id="GO:0006120">
    <property type="term" value="P:mitochondrial electron transport, NADH to ubiquinone"/>
    <property type="evidence" value="ECO:0007669"/>
    <property type="project" value="InterPro"/>
</dbReference>
<feature type="transmembrane region" description="Helical" evidence="1">
    <location>
        <begin position="89"/>
        <end position="112"/>
    </location>
</feature>
<evidence type="ECO:0000313" key="2">
    <source>
        <dbReference type="EMBL" id="CAD1468146.1"/>
    </source>
</evidence>
<dbReference type="Proteomes" id="UP000752696">
    <property type="component" value="Unassembled WGS sequence"/>
</dbReference>
<gene>
    <name evidence="2" type="ORF">MHI_LOCUS24366</name>
</gene>
<dbReference type="InterPro" id="IPR019174">
    <property type="entry name" value="NADH_DH_b-subcmplx_su6"/>
</dbReference>
<proteinExistence type="predicted"/>
<organism evidence="2 3">
    <name type="scientific">Heterotrigona itama</name>
    <dbReference type="NCBI Taxonomy" id="395501"/>
    <lineage>
        <taxon>Eukaryota</taxon>
        <taxon>Metazoa</taxon>
        <taxon>Ecdysozoa</taxon>
        <taxon>Arthropoda</taxon>
        <taxon>Hexapoda</taxon>
        <taxon>Insecta</taxon>
        <taxon>Pterygota</taxon>
        <taxon>Neoptera</taxon>
        <taxon>Endopterygota</taxon>
        <taxon>Hymenoptera</taxon>
        <taxon>Apocrita</taxon>
        <taxon>Aculeata</taxon>
        <taxon>Apoidea</taxon>
        <taxon>Anthophila</taxon>
        <taxon>Apidae</taxon>
        <taxon>Heterotrigona</taxon>
    </lineage>
</organism>
<keyword evidence="3" id="KW-1185">Reference proteome</keyword>
<protein>
    <submittedName>
        <fullName evidence="2">Uncharacterized protein</fullName>
    </submittedName>
</protein>
<keyword evidence="1" id="KW-0812">Transmembrane</keyword>
<dbReference type="EMBL" id="CAJDYZ010000160">
    <property type="protein sequence ID" value="CAD1468146.1"/>
    <property type="molecule type" value="Genomic_DNA"/>
</dbReference>
<dbReference type="PANTHER" id="PTHR21106">
    <property type="entry name" value="NADH DEHYDROGENASE [UBIQUINONE] 1 BETA SUBCOMPLEX SUBUNIT 6"/>
    <property type="match status" value="1"/>
</dbReference>
<accession>A0A6V7GVG9</accession>
<keyword evidence="1" id="KW-1133">Transmembrane helix</keyword>
<dbReference type="Pfam" id="PF09782">
    <property type="entry name" value="NDUF_B6"/>
    <property type="match status" value="1"/>
</dbReference>
<dbReference type="AlphaFoldDB" id="A0A6V7GVG9"/>
<reference evidence="2" key="1">
    <citation type="submission" date="2020-07" db="EMBL/GenBank/DDBJ databases">
        <authorList>
            <person name="Nazaruddin N."/>
        </authorList>
    </citation>
    <scope>NUCLEOTIDE SEQUENCE</scope>
</reference>
<dbReference type="OrthoDB" id="5824032at2759"/>
<feature type="non-terminal residue" evidence="2">
    <location>
        <position position="1"/>
    </location>
</feature>